<feature type="region of interest" description="Disordered" evidence="1">
    <location>
        <begin position="337"/>
        <end position="361"/>
    </location>
</feature>
<keyword evidence="2" id="KW-0812">Transmembrane</keyword>
<dbReference type="Pfam" id="PF25927">
    <property type="entry name" value="DUF7972"/>
    <property type="match status" value="1"/>
</dbReference>
<dbReference type="EMBL" id="AOIL01000048">
    <property type="protein sequence ID" value="ELY89960.1"/>
    <property type="molecule type" value="Genomic_DNA"/>
</dbReference>
<accession>L9ZU08</accession>
<evidence type="ECO:0000313" key="4">
    <source>
        <dbReference type="Proteomes" id="UP000011648"/>
    </source>
</evidence>
<keyword evidence="2" id="KW-1133">Transmembrane helix</keyword>
<comment type="caution">
    <text evidence="3">The sequence shown here is derived from an EMBL/GenBank/DDBJ whole genome shotgun (WGS) entry which is preliminary data.</text>
</comment>
<feature type="transmembrane region" description="Helical" evidence="2">
    <location>
        <begin position="38"/>
        <end position="56"/>
    </location>
</feature>
<dbReference type="RefSeq" id="WP_006826347.1">
    <property type="nucleotide sequence ID" value="NZ_AOIL01000048.1"/>
</dbReference>
<evidence type="ECO:0000313" key="3">
    <source>
        <dbReference type="EMBL" id="ELY89960.1"/>
    </source>
</evidence>
<feature type="transmembrane region" description="Helical" evidence="2">
    <location>
        <begin position="76"/>
        <end position="95"/>
    </location>
</feature>
<protein>
    <submittedName>
        <fullName evidence="3">Uncharacterized protein</fullName>
    </submittedName>
</protein>
<gene>
    <name evidence="3" type="ORF">C484_13206</name>
</gene>
<sequence length="361" mass="38452">MAAPEANETVESYRSDTDQQPNSLMRVLEWLVVEGDRLAVAALISGGVFVLFVGLYEVGLISFTNANSVTRVASGMIAGTFSLVTLVVSINQLILSQEFVSAASAHDQLEGVLSFRDEIAETAAVPAAPASPTRLLELLAESIHGSAVALAEAVDPESGVDGGQAGGQGDVETRLITQFATDTSESSQRMDETLERSQLDTFGALSAAIEYDAPWQLYVARQIRGRYGDSLPAEGSDALDSLIDDLVLFSTVREHFKTTYLQRELTRFSQLTILTGVPAILSSLLIGFLYADITGANVTIAVLPYIVCVLVTIALSPLALLASYILRTAAVTRRTASVGPMMPQKDPDEGPFTSSGNDTLE</sequence>
<dbReference type="InterPro" id="IPR058278">
    <property type="entry name" value="DUF7972"/>
</dbReference>
<feature type="transmembrane region" description="Helical" evidence="2">
    <location>
        <begin position="271"/>
        <end position="291"/>
    </location>
</feature>
<proteinExistence type="predicted"/>
<dbReference type="Proteomes" id="UP000011648">
    <property type="component" value="Unassembled WGS sequence"/>
</dbReference>
<evidence type="ECO:0000256" key="1">
    <source>
        <dbReference type="SAM" id="MobiDB-lite"/>
    </source>
</evidence>
<feature type="compositionally biased region" description="Polar residues" evidence="1">
    <location>
        <begin position="352"/>
        <end position="361"/>
    </location>
</feature>
<evidence type="ECO:0000256" key="2">
    <source>
        <dbReference type="SAM" id="Phobius"/>
    </source>
</evidence>
<keyword evidence="4" id="KW-1185">Reference proteome</keyword>
<keyword evidence="2" id="KW-0472">Membrane</keyword>
<dbReference type="AlphaFoldDB" id="L9ZU08"/>
<feature type="transmembrane region" description="Helical" evidence="2">
    <location>
        <begin position="303"/>
        <end position="326"/>
    </location>
</feature>
<dbReference type="PATRIC" id="fig|1230458.4.peg.2665"/>
<organism evidence="3 4">
    <name type="scientific">Natrialba taiwanensis DSM 12281</name>
    <dbReference type="NCBI Taxonomy" id="1230458"/>
    <lineage>
        <taxon>Archaea</taxon>
        <taxon>Methanobacteriati</taxon>
        <taxon>Methanobacteriota</taxon>
        <taxon>Stenosarchaea group</taxon>
        <taxon>Halobacteria</taxon>
        <taxon>Halobacteriales</taxon>
        <taxon>Natrialbaceae</taxon>
        <taxon>Natrialba</taxon>
    </lineage>
</organism>
<dbReference type="OrthoDB" id="265845at2157"/>
<name>L9ZU08_9EURY</name>
<reference evidence="3 4" key="1">
    <citation type="journal article" date="2014" name="PLoS Genet.">
        <title>Phylogenetically driven sequencing of extremely halophilic archaea reveals strategies for static and dynamic osmo-response.</title>
        <authorList>
            <person name="Becker E.A."/>
            <person name="Seitzer P.M."/>
            <person name="Tritt A."/>
            <person name="Larsen D."/>
            <person name="Krusor M."/>
            <person name="Yao A.I."/>
            <person name="Wu D."/>
            <person name="Madern D."/>
            <person name="Eisen J.A."/>
            <person name="Darling A.E."/>
            <person name="Facciotti M.T."/>
        </authorList>
    </citation>
    <scope>NUCLEOTIDE SEQUENCE [LARGE SCALE GENOMIC DNA]</scope>
    <source>
        <strain evidence="3 4">DSM 12281</strain>
    </source>
</reference>